<dbReference type="GO" id="GO:0046655">
    <property type="term" value="P:folic acid metabolic process"/>
    <property type="evidence" value="ECO:0007669"/>
    <property type="project" value="TreeGrafter"/>
</dbReference>
<name>A0A0K8MJR9_9LACO</name>
<dbReference type="PROSITE" id="PS51330">
    <property type="entry name" value="DHFR_2"/>
    <property type="match status" value="1"/>
</dbReference>
<evidence type="ECO:0000256" key="1">
    <source>
        <dbReference type="ARBA" id="ARBA00004903"/>
    </source>
</evidence>
<comment type="function">
    <text evidence="7">Key enzyme in folate metabolism. Catalyzes an essential reaction for de novo glycine and purine synthesis, and for DNA precursor synthesis.</text>
</comment>
<dbReference type="GO" id="GO:0004146">
    <property type="term" value="F:dihydrofolate reductase activity"/>
    <property type="evidence" value="ECO:0007669"/>
    <property type="project" value="UniProtKB-EC"/>
</dbReference>
<dbReference type="InterPro" id="IPR001796">
    <property type="entry name" value="DHFR_dom"/>
</dbReference>
<dbReference type="PRINTS" id="PR00070">
    <property type="entry name" value="DHFR"/>
</dbReference>
<evidence type="ECO:0000256" key="6">
    <source>
        <dbReference type="ARBA" id="ARBA00023002"/>
    </source>
</evidence>
<dbReference type="Gene3D" id="3.40.430.10">
    <property type="entry name" value="Dihydrofolate Reductase, subunit A"/>
    <property type="match status" value="1"/>
</dbReference>
<comment type="pathway">
    <text evidence="1 7">Cofactor biosynthesis; tetrahydrofolate biosynthesis; 5,6,7,8-tetrahydrofolate from 7,8-dihydrofolate: step 1/1.</text>
</comment>
<sequence>MATIRMVWAEDDQHAIGKDGDLPWHIPADLKHFKNETINTTMVMGRSTWDSIGRPLPGRKTVVLTRNLDFDPGFDEVTVVHSLADLKALIEDQVQAGKPVSIAGGAQVFNALMPIATELSVTKVAGEYAGDTFVDPIDLDIFTLVNQESHTDGDYHFTFQTYQRKS</sequence>
<organism evidence="10 11">
    <name type="scientific">Fructobacillus ficulneus</name>
    <dbReference type="NCBI Taxonomy" id="157463"/>
    <lineage>
        <taxon>Bacteria</taxon>
        <taxon>Bacillati</taxon>
        <taxon>Bacillota</taxon>
        <taxon>Bacilli</taxon>
        <taxon>Lactobacillales</taxon>
        <taxon>Lactobacillaceae</taxon>
        <taxon>Fructobacillus</taxon>
    </lineage>
</organism>
<dbReference type="Pfam" id="PF00186">
    <property type="entry name" value="DHFR_1"/>
    <property type="match status" value="1"/>
</dbReference>
<dbReference type="InterPro" id="IPR012259">
    <property type="entry name" value="DHFR"/>
</dbReference>
<dbReference type="AlphaFoldDB" id="A0A0K8MJR9"/>
<reference evidence="10 11" key="1">
    <citation type="journal article" date="2015" name="BMC Genomics">
        <title>Comparative genomics of Fructobacillus spp. and Leuconostoc spp. reveals niche-specific evolution of Fructobacillus spp.</title>
        <authorList>
            <person name="Endo A."/>
            <person name="Tanizawa Y."/>
            <person name="Tanaka N."/>
            <person name="Maeno S."/>
            <person name="Kumar H."/>
            <person name="Shiwa Y."/>
            <person name="Okada S."/>
            <person name="Yoshikawa H."/>
            <person name="Dicks L."/>
            <person name="Nakagawa J."/>
            <person name="Arita M."/>
        </authorList>
    </citation>
    <scope>NUCLEOTIDE SEQUENCE [LARGE SCALE GENOMIC DNA]</scope>
    <source>
        <strain evidence="10 11">JCM 12225</strain>
    </source>
</reference>
<dbReference type="PANTHER" id="PTHR48069">
    <property type="entry name" value="DIHYDROFOLATE REDUCTASE"/>
    <property type="match status" value="1"/>
</dbReference>
<dbReference type="InterPro" id="IPR017925">
    <property type="entry name" value="DHFR_CS"/>
</dbReference>
<comment type="catalytic activity">
    <reaction evidence="7">
        <text>(6S)-5,6,7,8-tetrahydrofolate + NADP(+) = 7,8-dihydrofolate + NADPH + H(+)</text>
        <dbReference type="Rhea" id="RHEA:15009"/>
        <dbReference type="ChEBI" id="CHEBI:15378"/>
        <dbReference type="ChEBI" id="CHEBI:57451"/>
        <dbReference type="ChEBI" id="CHEBI:57453"/>
        <dbReference type="ChEBI" id="CHEBI:57783"/>
        <dbReference type="ChEBI" id="CHEBI:58349"/>
        <dbReference type="EC" id="1.5.1.3"/>
    </reaction>
</comment>
<evidence type="ECO:0000256" key="3">
    <source>
        <dbReference type="ARBA" id="ARBA00012856"/>
    </source>
</evidence>
<dbReference type="PANTHER" id="PTHR48069:SF3">
    <property type="entry name" value="DIHYDROFOLATE REDUCTASE"/>
    <property type="match status" value="1"/>
</dbReference>
<keyword evidence="6 7" id="KW-0560">Oxidoreductase</keyword>
<evidence type="ECO:0000259" key="9">
    <source>
        <dbReference type="PROSITE" id="PS51330"/>
    </source>
</evidence>
<protein>
    <recommendedName>
        <fullName evidence="3 7">Dihydrofolate reductase</fullName>
        <ecNumber evidence="3 7">1.5.1.3</ecNumber>
    </recommendedName>
</protein>
<comment type="similarity">
    <text evidence="2 7 8">Belongs to the dihydrofolate reductase family.</text>
</comment>
<evidence type="ECO:0000256" key="5">
    <source>
        <dbReference type="ARBA" id="ARBA00022857"/>
    </source>
</evidence>
<dbReference type="GO" id="GO:0006730">
    <property type="term" value="P:one-carbon metabolic process"/>
    <property type="evidence" value="ECO:0007669"/>
    <property type="project" value="UniProtKB-KW"/>
</dbReference>
<dbReference type="RefSeq" id="WP_061993709.1">
    <property type="nucleotide sequence ID" value="NZ_DF968005.1"/>
</dbReference>
<accession>A0A0K8MJR9</accession>
<dbReference type="GO" id="GO:0005829">
    <property type="term" value="C:cytosol"/>
    <property type="evidence" value="ECO:0007669"/>
    <property type="project" value="TreeGrafter"/>
</dbReference>
<dbReference type="EMBL" id="DF968005">
    <property type="protein sequence ID" value="GAP00419.1"/>
    <property type="molecule type" value="Genomic_DNA"/>
</dbReference>
<dbReference type="EC" id="1.5.1.3" evidence="3 7"/>
<dbReference type="GO" id="GO:0046452">
    <property type="term" value="P:dihydrofolate metabolic process"/>
    <property type="evidence" value="ECO:0007669"/>
    <property type="project" value="TreeGrafter"/>
</dbReference>
<dbReference type="CDD" id="cd00209">
    <property type="entry name" value="DHFR"/>
    <property type="match status" value="1"/>
</dbReference>
<dbReference type="InterPro" id="IPR024072">
    <property type="entry name" value="DHFR-like_dom_sf"/>
</dbReference>
<dbReference type="STRING" id="157463.GCA_001047075_01303"/>
<dbReference type="PIRSF" id="PIRSF000194">
    <property type="entry name" value="DHFR"/>
    <property type="match status" value="1"/>
</dbReference>
<gene>
    <name evidence="10" type="ORF">FFIC_284360</name>
</gene>
<keyword evidence="11" id="KW-1185">Reference proteome</keyword>
<evidence type="ECO:0000313" key="10">
    <source>
        <dbReference type="EMBL" id="GAP00419.1"/>
    </source>
</evidence>
<dbReference type="PROSITE" id="PS00075">
    <property type="entry name" value="DHFR_1"/>
    <property type="match status" value="1"/>
</dbReference>
<feature type="domain" description="DHFR" evidence="9">
    <location>
        <begin position="3"/>
        <end position="164"/>
    </location>
</feature>
<evidence type="ECO:0000256" key="8">
    <source>
        <dbReference type="RuleBase" id="RU004474"/>
    </source>
</evidence>
<dbReference type="GO" id="GO:0046654">
    <property type="term" value="P:tetrahydrofolate biosynthetic process"/>
    <property type="evidence" value="ECO:0007669"/>
    <property type="project" value="UniProtKB-UniPathway"/>
</dbReference>
<keyword evidence="5 7" id="KW-0521">NADP</keyword>
<dbReference type="GO" id="GO:0050661">
    <property type="term" value="F:NADP binding"/>
    <property type="evidence" value="ECO:0007669"/>
    <property type="project" value="InterPro"/>
</dbReference>
<evidence type="ECO:0000256" key="4">
    <source>
        <dbReference type="ARBA" id="ARBA00022563"/>
    </source>
</evidence>
<evidence type="ECO:0000256" key="2">
    <source>
        <dbReference type="ARBA" id="ARBA00009539"/>
    </source>
</evidence>
<proteinExistence type="inferred from homology"/>
<dbReference type="SUPFAM" id="SSF53597">
    <property type="entry name" value="Dihydrofolate reductase-like"/>
    <property type="match status" value="1"/>
</dbReference>
<dbReference type="Proteomes" id="UP000253891">
    <property type="component" value="Unassembled WGS sequence"/>
</dbReference>
<evidence type="ECO:0000313" key="11">
    <source>
        <dbReference type="Proteomes" id="UP000253891"/>
    </source>
</evidence>
<dbReference type="UniPathway" id="UPA00077">
    <property type="reaction ID" value="UER00158"/>
</dbReference>
<evidence type="ECO:0000256" key="7">
    <source>
        <dbReference type="PIRNR" id="PIRNR000194"/>
    </source>
</evidence>
<dbReference type="OrthoDB" id="9804315at2"/>
<keyword evidence="4 7" id="KW-0554">One-carbon metabolism</keyword>